<dbReference type="FunFam" id="3.30.360.10:FF:000009">
    <property type="entry name" value="4-hydroxy-tetrahydrodipicolinate reductase"/>
    <property type="match status" value="1"/>
</dbReference>
<dbReference type="RefSeq" id="WP_015285760.1">
    <property type="nucleotide sequence ID" value="NC_019943.1"/>
</dbReference>
<dbReference type="CDD" id="cd02274">
    <property type="entry name" value="DHDPR_N"/>
    <property type="match status" value="1"/>
</dbReference>
<feature type="domain" description="Dihydrodipicolinate reductase C-terminal" evidence="15">
    <location>
        <begin position="120"/>
        <end position="250"/>
    </location>
</feature>
<dbReference type="UniPathway" id="UPA00034">
    <property type="reaction ID" value="UER00018"/>
</dbReference>
<dbReference type="OrthoDB" id="195035at2157"/>
<dbReference type="InParanoid" id="L0HDK2"/>
<name>L0HDK2_METFS</name>
<keyword evidence="3 13" id="KW-0028">Amino-acid biosynthesis</keyword>
<evidence type="ECO:0000256" key="7">
    <source>
        <dbReference type="ARBA" id="ARBA00023027"/>
    </source>
</evidence>
<dbReference type="Pfam" id="PF01113">
    <property type="entry name" value="DapB_N"/>
    <property type="match status" value="1"/>
</dbReference>
<evidence type="ECO:0000313" key="16">
    <source>
        <dbReference type="EMBL" id="AGB02797.1"/>
    </source>
</evidence>
<dbReference type="Pfam" id="PF05173">
    <property type="entry name" value="DapB_C"/>
    <property type="match status" value="1"/>
</dbReference>
<dbReference type="EMBL" id="CP003167">
    <property type="protein sequence ID" value="AGB02797.1"/>
    <property type="molecule type" value="Genomic_DNA"/>
</dbReference>
<dbReference type="Gene3D" id="3.30.360.10">
    <property type="entry name" value="Dihydrodipicolinate Reductase, domain 2"/>
    <property type="match status" value="1"/>
</dbReference>
<keyword evidence="4 13" id="KW-0521">NADP</keyword>
<evidence type="ECO:0000313" key="17">
    <source>
        <dbReference type="Proteomes" id="UP000010824"/>
    </source>
</evidence>
<dbReference type="InterPro" id="IPR036291">
    <property type="entry name" value="NAD(P)-bd_dom_sf"/>
</dbReference>
<comment type="caution">
    <text evidence="13">Lacks conserved residue(s) required for the propagation of feature annotation.</text>
</comment>
<evidence type="ECO:0000256" key="12">
    <source>
        <dbReference type="ARBA" id="ARBA00049396"/>
    </source>
</evidence>
<dbReference type="GO" id="GO:0009089">
    <property type="term" value="P:lysine biosynthetic process via diaminopimelate"/>
    <property type="evidence" value="ECO:0007669"/>
    <property type="project" value="UniProtKB-UniRule"/>
</dbReference>
<comment type="catalytic activity">
    <reaction evidence="11 13">
        <text>(S)-2,3,4,5-tetrahydrodipicolinate + NADP(+) + H2O = (2S,4S)-4-hydroxy-2,3,4,5-tetrahydrodipicolinate + NADPH + H(+)</text>
        <dbReference type="Rhea" id="RHEA:35331"/>
        <dbReference type="ChEBI" id="CHEBI:15377"/>
        <dbReference type="ChEBI" id="CHEBI:15378"/>
        <dbReference type="ChEBI" id="CHEBI:16845"/>
        <dbReference type="ChEBI" id="CHEBI:57783"/>
        <dbReference type="ChEBI" id="CHEBI:58349"/>
        <dbReference type="ChEBI" id="CHEBI:67139"/>
        <dbReference type="EC" id="1.17.1.8"/>
    </reaction>
</comment>
<reference evidence="17" key="1">
    <citation type="submission" date="2011-12" db="EMBL/GenBank/DDBJ databases">
        <title>Complete sequence of Methanoregula formicicum SMSP.</title>
        <authorList>
            <person name="Lucas S."/>
            <person name="Han J."/>
            <person name="Lapidus A."/>
            <person name="Cheng J.-F."/>
            <person name="Goodwin L."/>
            <person name="Pitluck S."/>
            <person name="Peters L."/>
            <person name="Ovchinnikova G."/>
            <person name="Teshima H."/>
            <person name="Detter J.C."/>
            <person name="Han C."/>
            <person name="Tapia R."/>
            <person name="Land M."/>
            <person name="Hauser L."/>
            <person name="Kyrpides N."/>
            <person name="Ivanova N."/>
            <person name="Pagani I."/>
            <person name="Imachi H."/>
            <person name="Tamaki H."/>
            <person name="Sekiguchi Y."/>
            <person name="Kamagata Y."/>
            <person name="Cadillo-Quiroz H."/>
            <person name="Zinder S."/>
            <person name="Liu W.-T."/>
            <person name="Woyke T."/>
        </authorList>
    </citation>
    <scope>NUCLEOTIDE SEQUENCE [LARGE SCALE GENOMIC DNA]</scope>
    <source>
        <strain evidence="17">DSM 22288 / NBRC 105244 / SMSP</strain>
    </source>
</reference>
<dbReference type="GO" id="GO:0050661">
    <property type="term" value="F:NADP binding"/>
    <property type="evidence" value="ECO:0007669"/>
    <property type="project" value="UniProtKB-UniRule"/>
</dbReference>
<dbReference type="PANTHER" id="PTHR20836">
    <property type="entry name" value="DIHYDRODIPICOLINATE REDUCTASE"/>
    <property type="match status" value="1"/>
</dbReference>
<evidence type="ECO:0000259" key="14">
    <source>
        <dbReference type="Pfam" id="PF01113"/>
    </source>
</evidence>
<dbReference type="EC" id="1.17.1.8" evidence="10 13"/>
<dbReference type="STRING" id="593750.Metfor_1774"/>
<keyword evidence="2 13" id="KW-0963">Cytoplasm</keyword>
<organism evidence="16 17">
    <name type="scientific">Methanoregula formicica (strain DSM 22288 / NBRC 105244 / SMSP)</name>
    <dbReference type="NCBI Taxonomy" id="593750"/>
    <lineage>
        <taxon>Archaea</taxon>
        <taxon>Methanobacteriati</taxon>
        <taxon>Methanobacteriota</taxon>
        <taxon>Stenosarchaea group</taxon>
        <taxon>Methanomicrobia</taxon>
        <taxon>Methanomicrobiales</taxon>
        <taxon>Methanoregulaceae</taxon>
        <taxon>Methanoregula</taxon>
    </lineage>
</organism>
<dbReference type="InterPro" id="IPR022663">
    <property type="entry name" value="DapB_C"/>
</dbReference>
<proteinExistence type="inferred from homology"/>
<evidence type="ECO:0000256" key="6">
    <source>
        <dbReference type="ARBA" id="ARBA00023002"/>
    </source>
</evidence>
<gene>
    <name evidence="13" type="primary">dapB</name>
    <name evidence="16" type="ordered locus">Metfor_1774</name>
</gene>
<dbReference type="AlphaFoldDB" id="L0HDK2"/>
<dbReference type="PANTHER" id="PTHR20836:SF0">
    <property type="entry name" value="4-HYDROXY-TETRAHYDRODIPICOLINATE REDUCTASE 1, CHLOROPLASTIC-RELATED"/>
    <property type="match status" value="1"/>
</dbReference>
<evidence type="ECO:0000256" key="3">
    <source>
        <dbReference type="ARBA" id="ARBA00022605"/>
    </source>
</evidence>
<protein>
    <recommendedName>
        <fullName evidence="10 13">4-hydroxy-tetrahydrodipicolinate reductase</fullName>
        <shortName evidence="13">HTPA reductase</shortName>
        <ecNumber evidence="10 13">1.17.1.8</ecNumber>
    </recommendedName>
</protein>
<dbReference type="HAMAP" id="MF_00102">
    <property type="entry name" value="DapB"/>
    <property type="match status" value="1"/>
</dbReference>
<sequence length="254" mass="27626">MVKVVICGASGRMGQTLGRMVHESDDLELVGGINLKPSSFFGAEIVEAKDADALLKRTKADVVIDFTIASAVVGNVQVAARNNCALIIGTTGISPAQRAEMEKAILGHVPAVITTNFSIGVAIFQQLVRESARLLKDYDIELIEAHHRNKKDAPSGTAKTLLQIIEEEAGTREKLYGREGMTERKNEIGVHVIRGGDIVGDHKVMYSKNFETIELSHRAYDRSVFASGALRAARWVVGKKPGIYDMNDVLGLKK</sequence>
<keyword evidence="17" id="KW-1185">Reference proteome</keyword>
<feature type="active site" description="Proton donor/acceptor" evidence="13">
    <location>
        <position position="146"/>
    </location>
</feature>
<comment type="similarity">
    <text evidence="1 13">Belongs to the DapB family.</text>
</comment>
<dbReference type="SUPFAM" id="SSF51735">
    <property type="entry name" value="NAD(P)-binding Rossmann-fold domains"/>
    <property type="match status" value="1"/>
</dbReference>
<dbReference type="PROSITE" id="PS01298">
    <property type="entry name" value="DAPB"/>
    <property type="match status" value="1"/>
</dbReference>
<evidence type="ECO:0000256" key="5">
    <source>
        <dbReference type="ARBA" id="ARBA00022915"/>
    </source>
</evidence>
<evidence type="ECO:0000256" key="8">
    <source>
        <dbReference type="ARBA" id="ARBA00023154"/>
    </source>
</evidence>
<feature type="domain" description="Dihydrodipicolinate reductase N-terminal" evidence="14">
    <location>
        <begin position="2"/>
        <end position="117"/>
    </location>
</feature>
<feature type="binding site" evidence="13">
    <location>
        <begin position="89"/>
        <end position="91"/>
    </location>
    <ligand>
        <name>NAD(+)</name>
        <dbReference type="ChEBI" id="CHEBI:57540"/>
    </ligand>
</feature>
<dbReference type="HOGENOM" id="CLU_047479_2_1_2"/>
<reference evidence="16 17" key="2">
    <citation type="journal article" date="2014" name="Genome Announc.">
        <title>Complete Genome Sequence of Methanoregula formicica SMSPT, a Mesophilic Hydrogenotrophic Methanogen Isolated from a Methanogenic Upflow Anaerobic Sludge Blanket Reactor.</title>
        <authorList>
            <person name="Yamamoto K."/>
            <person name="Tamaki H."/>
            <person name="Cadillo-Quiroz H."/>
            <person name="Imachi H."/>
            <person name="Kyrpides N."/>
            <person name="Woyke T."/>
            <person name="Goodwin L."/>
            <person name="Zinder S.H."/>
            <person name="Kamagata Y."/>
            <person name="Liu W.T."/>
        </authorList>
    </citation>
    <scope>NUCLEOTIDE SEQUENCE [LARGE SCALE GENOMIC DNA]</scope>
    <source>
        <strain evidence="17">DSM 22288 / NBRC 105244 / SMSP</strain>
    </source>
</reference>
<evidence type="ECO:0000256" key="1">
    <source>
        <dbReference type="ARBA" id="ARBA00006642"/>
    </source>
</evidence>
<feature type="active site" description="Proton donor" evidence="13">
    <location>
        <position position="150"/>
    </location>
</feature>
<evidence type="ECO:0000256" key="9">
    <source>
        <dbReference type="ARBA" id="ARBA00037922"/>
    </source>
</evidence>
<feature type="binding site" evidence="13">
    <location>
        <begin position="8"/>
        <end position="13"/>
    </location>
    <ligand>
        <name>NAD(+)</name>
        <dbReference type="ChEBI" id="CHEBI:57540"/>
    </ligand>
</feature>
<dbReference type="FunCoup" id="L0HDK2">
    <property type="interactions" value="88"/>
</dbReference>
<feature type="binding site" evidence="13">
    <location>
        <begin position="156"/>
        <end position="157"/>
    </location>
    <ligand>
        <name>(S)-2,3,4,5-tetrahydrodipicolinate</name>
        <dbReference type="ChEBI" id="CHEBI:16845"/>
    </ligand>
</feature>
<dbReference type="GO" id="GO:0005737">
    <property type="term" value="C:cytoplasm"/>
    <property type="evidence" value="ECO:0007669"/>
    <property type="project" value="UniProtKB-SubCell"/>
</dbReference>
<dbReference type="GeneID" id="14308163"/>
<accession>L0HDK2</accession>
<dbReference type="SUPFAM" id="SSF55347">
    <property type="entry name" value="Glyceraldehyde-3-phosphate dehydrogenase-like, C-terminal domain"/>
    <property type="match status" value="1"/>
</dbReference>
<dbReference type="InterPro" id="IPR000846">
    <property type="entry name" value="DapB_N"/>
</dbReference>
<feature type="binding site" evidence="13">
    <location>
        <position position="147"/>
    </location>
    <ligand>
        <name>(S)-2,3,4,5-tetrahydrodipicolinate</name>
        <dbReference type="ChEBI" id="CHEBI:16845"/>
    </ligand>
</feature>
<dbReference type="InterPro" id="IPR023940">
    <property type="entry name" value="DHDPR_bac"/>
</dbReference>
<dbReference type="NCBIfam" id="TIGR00036">
    <property type="entry name" value="dapB"/>
    <property type="match status" value="1"/>
</dbReference>
<evidence type="ECO:0000256" key="13">
    <source>
        <dbReference type="HAMAP-Rule" id="MF_00102"/>
    </source>
</evidence>
<evidence type="ECO:0000256" key="4">
    <source>
        <dbReference type="ARBA" id="ARBA00022857"/>
    </source>
</evidence>
<dbReference type="GO" id="GO:0016726">
    <property type="term" value="F:oxidoreductase activity, acting on CH or CH2 groups, NAD or NADP as acceptor"/>
    <property type="evidence" value="ECO:0007669"/>
    <property type="project" value="UniProtKB-UniRule"/>
</dbReference>
<comment type="subcellular location">
    <subcellularLocation>
        <location evidence="13">Cytoplasm</location>
    </subcellularLocation>
</comment>
<keyword evidence="6 13" id="KW-0560">Oxidoreductase</keyword>
<keyword evidence="5 13" id="KW-0220">Diaminopimelate biosynthesis</keyword>
<feature type="binding site" evidence="13">
    <location>
        <position position="36"/>
    </location>
    <ligand>
        <name>NADP(+)</name>
        <dbReference type="ChEBI" id="CHEBI:58349"/>
    </ligand>
</feature>
<evidence type="ECO:0000256" key="10">
    <source>
        <dbReference type="ARBA" id="ARBA00038983"/>
    </source>
</evidence>
<comment type="catalytic activity">
    <reaction evidence="12 13">
        <text>(S)-2,3,4,5-tetrahydrodipicolinate + NAD(+) + H2O = (2S,4S)-4-hydroxy-2,3,4,5-tetrahydrodipicolinate + NADH + H(+)</text>
        <dbReference type="Rhea" id="RHEA:35323"/>
        <dbReference type="ChEBI" id="CHEBI:15377"/>
        <dbReference type="ChEBI" id="CHEBI:15378"/>
        <dbReference type="ChEBI" id="CHEBI:16845"/>
        <dbReference type="ChEBI" id="CHEBI:57540"/>
        <dbReference type="ChEBI" id="CHEBI:57945"/>
        <dbReference type="ChEBI" id="CHEBI:67139"/>
        <dbReference type="EC" id="1.17.1.8"/>
    </reaction>
</comment>
<comment type="function">
    <text evidence="13">Catalyzes the conversion of 4-hydroxy-tetrahydrodipicolinate (HTPA) to tetrahydrodipicolinate.</text>
</comment>
<dbReference type="GO" id="GO:0019877">
    <property type="term" value="P:diaminopimelate biosynthetic process"/>
    <property type="evidence" value="ECO:0007669"/>
    <property type="project" value="UniProtKB-UniRule"/>
</dbReference>
<evidence type="ECO:0000256" key="11">
    <source>
        <dbReference type="ARBA" id="ARBA00049080"/>
    </source>
</evidence>
<evidence type="ECO:0000259" key="15">
    <source>
        <dbReference type="Pfam" id="PF05173"/>
    </source>
</evidence>
<dbReference type="GO" id="GO:0008839">
    <property type="term" value="F:4-hydroxy-tetrahydrodipicolinate reductase"/>
    <property type="evidence" value="ECO:0007669"/>
    <property type="project" value="UniProtKB-UniRule"/>
</dbReference>
<dbReference type="Proteomes" id="UP000010824">
    <property type="component" value="Chromosome"/>
</dbReference>
<dbReference type="Gene3D" id="3.40.50.720">
    <property type="entry name" value="NAD(P)-binding Rossmann-like Domain"/>
    <property type="match status" value="1"/>
</dbReference>
<evidence type="ECO:0000256" key="2">
    <source>
        <dbReference type="ARBA" id="ARBA00022490"/>
    </source>
</evidence>
<comment type="caution">
    <text evidence="13">Was originally thought to be a dihydrodipicolinate reductase (DHDPR), catalyzing the conversion of dihydrodipicolinate to tetrahydrodipicolinate. However, it was shown in E.coli that the substrate of the enzymatic reaction is not dihydrodipicolinate (DHDP) but in fact (2S,4S)-4-hydroxy-2,3,4,5-tetrahydrodipicolinic acid (HTPA), the product released by the DapA-catalyzed reaction.</text>
</comment>
<comment type="subunit">
    <text evidence="13">Homotetramer.</text>
</comment>
<keyword evidence="8 13" id="KW-0457">Lysine biosynthesis</keyword>
<dbReference type="GO" id="GO:0051287">
    <property type="term" value="F:NAD binding"/>
    <property type="evidence" value="ECO:0007669"/>
    <property type="project" value="UniProtKB-UniRule"/>
</dbReference>
<dbReference type="InterPro" id="IPR022664">
    <property type="entry name" value="DapB_N_CS"/>
</dbReference>
<comment type="pathway">
    <text evidence="9 13">Amino-acid biosynthesis; L-lysine biosynthesis via DAP pathway; (S)-tetrahydrodipicolinate from L-aspartate: step 4/4.</text>
</comment>
<dbReference type="eggNOG" id="arCOG04393">
    <property type="taxonomic scope" value="Archaea"/>
</dbReference>
<dbReference type="KEGG" id="mfo:Metfor_1774"/>
<keyword evidence="7 13" id="KW-0520">NAD</keyword>
<dbReference type="PIRSF" id="PIRSF000161">
    <property type="entry name" value="DHPR"/>
    <property type="match status" value="1"/>
</dbReference>
<feature type="binding site" evidence="13">
    <location>
        <begin position="114"/>
        <end position="117"/>
    </location>
    <ligand>
        <name>NAD(+)</name>
        <dbReference type="ChEBI" id="CHEBI:57540"/>
    </ligand>
</feature>